<organism evidence="1 2">
    <name type="scientific">Rotaria sordida</name>
    <dbReference type="NCBI Taxonomy" id="392033"/>
    <lineage>
        <taxon>Eukaryota</taxon>
        <taxon>Metazoa</taxon>
        <taxon>Spiralia</taxon>
        <taxon>Gnathifera</taxon>
        <taxon>Rotifera</taxon>
        <taxon>Eurotatoria</taxon>
        <taxon>Bdelloidea</taxon>
        <taxon>Philodinida</taxon>
        <taxon>Philodinidae</taxon>
        <taxon>Rotaria</taxon>
    </lineage>
</organism>
<comment type="caution">
    <text evidence="1">The sequence shown here is derived from an EMBL/GenBank/DDBJ whole genome shotgun (WGS) entry which is preliminary data.</text>
</comment>
<sequence>MSRDIGCTTKRLQERFRNLRQKAKKQQQQQNAPLLTTQASAEVHLSSTDPVEELPPGQLFLRELEDVEELNKSLIVLPGKEMQRTVYLGAPPNTFSISIVEFQRSGRNRDPTNRRACVRCRGSSIFNFDCFSRWQTMLIKHTGIKTQGNDLEFDLQAFTFTNRENTISGYIRWIPKLIANDERYRNKIHEVDNYESLAHVQPIPFTIKRLREISQIKHTTSTAELDDDLLEEEEEYDQDPTLPDLLSNVEAADGLAE</sequence>
<evidence type="ECO:0000313" key="1">
    <source>
        <dbReference type="EMBL" id="CAF0890305.1"/>
    </source>
</evidence>
<dbReference type="Proteomes" id="UP000663882">
    <property type="component" value="Unassembled WGS sequence"/>
</dbReference>
<dbReference type="EMBL" id="CAJNOO010000286">
    <property type="protein sequence ID" value="CAF0890305.1"/>
    <property type="molecule type" value="Genomic_DNA"/>
</dbReference>
<name>A0A813YWY6_9BILA</name>
<proteinExistence type="predicted"/>
<reference evidence="1" key="1">
    <citation type="submission" date="2021-02" db="EMBL/GenBank/DDBJ databases">
        <authorList>
            <person name="Nowell W R."/>
        </authorList>
    </citation>
    <scope>NUCLEOTIDE SEQUENCE</scope>
</reference>
<accession>A0A813YWY6</accession>
<protein>
    <submittedName>
        <fullName evidence="1">Uncharacterized protein</fullName>
    </submittedName>
</protein>
<gene>
    <name evidence="1" type="ORF">RFH988_LOCUS8443</name>
</gene>
<dbReference type="AlphaFoldDB" id="A0A813YWY6"/>
<evidence type="ECO:0000313" key="2">
    <source>
        <dbReference type="Proteomes" id="UP000663882"/>
    </source>
</evidence>